<dbReference type="AlphaFoldDB" id="A0A7T4N0K9"/>
<dbReference type="KEGG" id="pgis:I6I06_11880"/>
<dbReference type="EMBL" id="CP066075">
    <property type="protein sequence ID" value="QQC63009.1"/>
    <property type="molecule type" value="Genomic_DNA"/>
</dbReference>
<reference evidence="1 2" key="1">
    <citation type="submission" date="2020-12" db="EMBL/GenBank/DDBJ databases">
        <title>FDA dAtabase for Regulatory Grade micrObial Sequences (FDA-ARGOS): Supporting development and validation of Infectious Disease Dx tests.</title>
        <authorList>
            <person name="Nelson B."/>
            <person name="Plummer A."/>
            <person name="Tallon L."/>
            <person name="Sadzewicz L."/>
            <person name="Zhao X."/>
            <person name="Boylan J."/>
            <person name="Ott S."/>
            <person name="Bowen H."/>
            <person name="Vavikolanu K."/>
            <person name="Mehta A."/>
            <person name="Aluvathingal J."/>
            <person name="Nadendla S."/>
            <person name="Myers T."/>
            <person name="Yan Y."/>
            <person name="Sichtig H."/>
        </authorList>
    </citation>
    <scope>NUCLEOTIDE SEQUENCE [LARGE SCALE GENOMIC DNA]</scope>
    <source>
        <strain evidence="1 2">FDAARGOS_1049</strain>
    </source>
</reference>
<dbReference type="CDD" id="cd02440">
    <property type="entry name" value="AdoMet_MTases"/>
    <property type="match status" value="1"/>
</dbReference>
<dbReference type="GO" id="GO:0032259">
    <property type="term" value="P:methylation"/>
    <property type="evidence" value="ECO:0007669"/>
    <property type="project" value="UniProtKB-KW"/>
</dbReference>
<proteinExistence type="predicted"/>
<dbReference type="RefSeq" id="WP_052400493.1">
    <property type="nucleotide sequence ID" value="NZ_CP066075.1"/>
</dbReference>
<keyword evidence="1" id="KW-0489">Methyltransferase</keyword>
<dbReference type="Gene3D" id="3.40.50.150">
    <property type="entry name" value="Vaccinia Virus protein VP39"/>
    <property type="match status" value="1"/>
</dbReference>
<accession>A0A7T4N0K9</accession>
<keyword evidence="1" id="KW-0808">Transferase</keyword>
<dbReference type="SUPFAM" id="SSF53335">
    <property type="entry name" value="S-adenosyl-L-methionine-dependent methyltransferases"/>
    <property type="match status" value="1"/>
</dbReference>
<organism evidence="1 2">
    <name type="scientific">Paraburkholderia ginsengisoli</name>
    <dbReference type="NCBI Taxonomy" id="311231"/>
    <lineage>
        <taxon>Bacteria</taxon>
        <taxon>Pseudomonadati</taxon>
        <taxon>Pseudomonadota</taxon>
        <taxon>Betaproteobacteria</taxon>
        <taxon>Burkholderiales</taxon>
        <taxon>Burkholderiaceae</taxon>
        <taxon>Paraburkholderia</taxon>
    </lineage>
</organism>
<sequence>MLREIFNELENGCDKFEHYFDLYEQHFRKYVGRSPRILEIGCQFGGSAEMWRKYFGAGTMVHGVDIAAQCVETDYLKLFVGDQGSHAFWDAHFGDKHNYYDIVIDDGSHDNPHQITSLLRTYSLLKDGGTYWCEDTHTSYYYKVRVSDGGYKNPHSFTEFCKDVVDVLSSEHTRHAIGVGPIDGPRVPPSLIAQFDRLQGIHFYDSVIVMNKGPRLKFERVIHRGRR</sequence>
<dbReference type="InterPro" id="IPR029063">
    <property type="entry name" value="SAM-dependent_MTases_sf"/>
</dbReference>
<dbReference type="GO" id="GO:0008168">
    <property type="term" value="F:methyltransferase activity"/>
    <property type="evidence" value="ECO:0007669"/>
    <property type="project" value="UniProtKB-KW"/>
</dbReference>
<keyword evidence="2" id="KW-1185">Reference proteome</keyword>
<name>A0A7T4N0K9_9BURK</name>
<gene>
    <name evidence="1" type="ORF">I6I06_11880</name>
</gene>
<evidence type="ECO:0000313" key="2">
    <source>
        <dbReference type="Proteomes" id="UP000595610"/>
    </source>
</evidence>
<evidence type="ECO:0000313" key="1">
    <source>
        <dbReference type="EMBL" id="QQC63009.1"/>
    </source>
</evidence>
<protein>
    <submittedName>
        <fullName evidence="1">SAM-dependent methyltransferase</fullName>
    </submittedName>
</protein>
<dbReference type="Proteomes" id="UP000595610">
    <property type="component" value="Chromosome 1"/>
</dbReference>